<reference evidence="2" key="1">
    <citation type="submission" date="2018-06" db="EMBL/GenBank/DDBJ databases">
        <authorList>
            <person name="Zhirakovskaya E."/>
        </authorList>
    </citation>
    <scope>NUCLEOTIDE SEQUENCE</scope>
</reference>
<organism evidence="2">
    <name type="scientific">hydrothermal vent metagenome</name>
    <dbReference type="NCBI Taxonomy" id="652676"/>
    <lineage>
        <taxon>unclassified sequences</taxon>
        <taxon>metagenomes</taxon>
        <taxon>ecological metagenomes</taxon>
    </lineage>
</organism>
<name>A0A3B1DCB0_9ZZZZ</name>
<proteinExistence type="predicted"/>
<feature type="transmembrane region" description="Helical" evidence="1">
    <location>
        <begin position="7"/>
        <end position="26"/>
    </location>
</feature>
<evidence type="ECO:0000256" key="1">
    <source>
        <dbReference type="SAM" id="Phobius"/>
    </source>
</evidence>
<keyword evidence="1" id="KW-1133">Transmembrane helix</keyword>
<accession>A0A3B1DCB0</accession>
<keyword evidence="1" id="KW-0812">Transmembrane</keyword>
<feature type="transmembrane region" description="Helical" evidence="1">
    <location>
        <begin position="46"/>
        <end position="67"/>
    </location>
</feature>
<dbReference type="EMBL" id="UOGF01000117">
    <property type="protein sequence ID" value="VAX33638.1"/>
    <property type="molecule type" value="Genomic_DNA"/>
</dbReference>
<dbReference type="AlphaFoldDB" id="A0A3B1DCB0"/>
<feature type="transmembrane region" description="Helical" evidence="1">
    <location>
        <begin position="126"/>
        <end position="146"/>
    </location>
</feature>
<keyword evidence="1" id="KW-0472">Membrane</keyword>
<feature type="transmembrane region" description="Helical" evidence="1">
    <location>
        <begin position="158"/>
        <end position="181"/>
    </location>
</feature>
<feature type="transmembrane region" description="Helical" evidence="1">
    <location>
        <begin position="100"/>
        <end position="120"/>
    </location>
</feature>
<gene>
    <name evidence="2" type="ORF">MNBD_NITROSPIRAE01-2182</name>
</gene>
<sequence length="183" mass="20661">MKKLKHVIFFTVAVFAFSLIYFIYAYNTGQQSENEETFFTEIGEVFGGLALGTLAVIYGRTVLKLALGKGRLTQRIIPEVYTDLALPLFKKVLQILNKTHLYVGVAAIATISLHVAFMGLFDQNLLLILVFILVLWQGLFGFFISWRYSPRTLRKAAYLVHAQFLSGIAIGIFSFFGHLLLKD</sequence>
<evidence type="ECO:0000313" key="2">
    <source>
        <dbReference type="EMBL" id="VAX33638.1"/>
    </source>
</evidence>
<protein>
    <submittedName>
        <fullName evidence="2">Uncharacterized protein</fullName>
    </submittedName>
</protein>